<dbReference type="Proteomes" id="UP000631114">
    <property type="component" value="Unassembled WGS sequence"/>
</dbReference>
<feature type="repeat" description="PPR" evidence="3">
    <location>
        <begin position="267"/>
        <end position="301"/>
    </location>
</feature>
<dbReference type="PANTHER" id="PTHR47447:SF21">
    <property type="entry name" value="PENTACOTRIPEPTIDE-REPEAT REGION OF PRORP DOMAIN-CONTAINING PROTEIN"/>
    <property type="match status" value="1"/>
</dbReference>
<evidence type="ECO:0000313" key="4">
    <source>
        <dbReference type="EMBL" id="KAF9624074.1"/>
    </source>
</evidence>
<dbReference type="Pfam" id="PF01535">
    <property type="entry name" value="PPR"/>
    <property type="match status" value="6"/>
</dbReference>
<dbReference type="PANTHER" id="PTHR47447">
    <property type="entry name" value="OS03G0856100 PROTEIN"/>
    <property type="match status" value="1"/>
</dbReference>
<protein>
    <recommendedName>
        <fullName evidence="6">Pentatricopeptide repeat-containing protein</fullName>
    </recommendedName>
</protein>
<keyword evidence="5" id="KW-1185">Reference proteome</keyword>
<feature type="repeat" description="PPR" evidence="3">
    <location>
        <begin position="442"/>
        <end position="476"/>
    </location>
</feature>
<dbReference type="PROSITE" id="PS51375">
    <property type="entry name" value="PPR"/>
    <property type="match status" value="5"/>
</dbReference>
<sequence length="590" mass="66061">MVMISNTKEWSFTSISPCKEILPKSSNGSSKILSFPSVSRSNFGSFYVNVAGSQLPSLLEQGATKELQTTEIDKSFADAQQNVVSKDNLNDFICGLSKDRRTEALAFEYYQKAKAQPEFVPNKLTIKLLVRLITSCLKARKFSTTEVLLGSFETEDGLAVFAFESAMKGYNKLHMYSSTIMVFNRMKRAGVLLDAGCYCQIMEAYGKIGDTDKVLSLFKEFASKDLQLSSTSTQIFSILCDSLGKSSRGFEALELFRELTGKGIVENSSIYSSLICSFSSIGEVKVAEQLFAEAKEKNMVKDPALFLKLVLMYVKEGPIQTSLEIVQAMKGLNIKVSDCILCAVINGYSKKRGLKESAEVYEKLVSSSCEPGQVTYASIISVYCRLGLYEKAEMVFSEMEEKGFSKCVVAYSSMVAMYGKTGRLKDAMKLVAKMKERGCEPNVWVYNSLIEMHGKANNLRQVEKLWKEMNRRKIIPDKVSYTSMIKAFNKARELDTCIRYYQEFRINGGKIDRAMAGIMVGVFAKSSRIDELVRLLQDMKSERMVLDVRLYKSAMNALRDAGLESQAKLFKEGYNSTNVPQHCSQTGIEH</sequence>
<dbReference type="AlphaFoldDB" id="A0A835IVB6"/>
<gene>
    <name evidence="4" type="ORF">IFM89_007772</name>
</gene>
<dbReference type="NCBIfam" id="TIGR00756">
    <property type="entry name" value="PPR"/>
    <property type="match status" value="5"/>
</dbReference>
<dbReference type="SUPFAM" id="SSF81901">
    <property type="entry name" value="HCP-like"/>
    <property type="match status" value="1"/>
</dbReference>
<dbReference type="InterPro" id="IPR011990">
    <property type="entry name" value="TPR-like_helical_dom_sf"/>
</dbReference>
<evidence type="ECO:0000313" key="5">
    <source>
        <dbReference type="Proteomes" id="UP000631114"/>
    </source>
</evidence>
<dbReference type="EMBL" id="JADFTS010000001">
    <property type="protein sequence ID" value="KAF9624074.1"/>
    <property type="molecule type" value="Genomic_DNA"/>
</dbReference>
<dbReference type="Gene3D" id="1.25.40.10">
    <property type="entry name" value="Tetratricopeptide repeat domain"/>
    <property type="match status" value="4"/>
</dbReference>
<dbReference type="OrthoDB" id="185373at2759"/>
<comment type="similarity">
    <text evidence="1">Belongs to the PPR family. P subfamily.</text>
</comment>
<keyword evidence="2" id="KW-0677">Repeat</keyword>
<feature type="repeat" description="PPR" evidence="3">
    <location>
        <begin position="372"/>
        <end position="406"/>
    </location>
</feature>
<reference evidence="4 5" key="1">
    <citation type="submission" date="2020-10" db="EMBL/GenBank/DDBJ databases">
        <title>The Coptis chinensis genome and diversification of protoberbering-type alkaloids.</title>
        <authorList>
            <person name="Wang B."/>
            <person name="Shu S."/>
            <person name="Song C."/>
            <person name="Liu Y."/>
        </authorList>
    </citation>
    <scope>NUCLEOTIDE SEQUENCE [LARGE SCALE GENOMIC DNA]</scope>
    <source>
        <strain evidence="4">HL-2020</strain>
        <tissue evidence="4">Leaf</tissue>
    </source>
</reference>
<dbReference type="InterPro" id="IPR002885">
    <property type="entry name" value="PPR_rpt"/>
</dbReference>
<evidence type="ECO:0000256" key="2">
    <source>
        <dbReference type="ARBA" id="ARBA00022737"/>
    </source>
</evidence>
<name>A0A835IVB6_9MAGN</name>
<evidence type="ECO:0000256" key="3">
    <source>
        <dbReference type="PROSITE-ProRule" id="PRU00708"/>
    </source>
</evidence>
<organism evidence="4 5">
    <name type="scientific">Coptis chinensis</name>
    <dbReference type="NCBI Taxonomy" id="261450"/>
    <lineage>
        <taxon>Eukaryota</taxon>
        <taxon>Viridiplantae</taxon>
        <taxon>Streptophyta</taxon>
        <taxon>Embryophyta</taxon>
        <taxon>Tracheophyta</taxon>
        <taxon>Spermatophyta</taxon>
        <taxon>Magnoliopsida</taxon>
        <taxon>Ranunculales</taxon>
        <taxon>Ranunculaceae</taxon>
        <taxon>Coptidoideae</taxon>
        <taxon>Coptis</taxon>
    </lineage>
</organism>
<accession>A0A835IVB6</accession>
<evidence type="ECO:0008006" key="6">
    <source>
        <dbReference type="Google" id="ProtNLM"/>
    </source>
</evidence>
<evidence type="ECO:0000256" key="1">
    <source>
        <dbReference type="ARBA" id="ARBA00007626"/>
    </source>
</evidence>
<feature type="repeat" description="PPR" evidence="3">
    <location>
        <begin position="194"/>
        <end position="228"/>
    </location>
</feature>
<dbReference type="Pfam" id="PF13041">
    <property type="entry name" value="PPR_2"/>
    <property type="match status" value="1"/>
</dbReference>
<proteinExistence type="inferred from homology"/>
<comment type="caution">
    <text evidence="4">The sequence shown here is derived from an EMBL/GenBank/DDBJ whole genome shotgun (WGS) entry which is preliminary data.</text>
</comment>
<feature type="repeat" description="PPR" evidence="3">
    <location>
        <begin position="407"/>
        <end position="441"/>
    </location>
</feature>